<dbReference type="InterPro" id="IPR028994">
    <property type="entry name" value="Integrin_alpha_N"/>
</dbReference>
<feature type="chain" id="PRO_5046266493" evidence="2">
    <location>
        <begin position="22"/>
        <end position="505"/>
    </location>
</feature>
<sequence>MRITQCILLLSLFVTFLYSCAENKEKKALELYDTNCSSCHLRPSIQSLPKALWKNRVLPEMGARMGMRDSAYNPYAGHSFKEQEAMMKSGIFALSPLLEQEEWQLLKDYIIEQAPDSLMMPHKRIAHDHLEGFIPRPTTFDTLSGLMFTFLNFDAHTQKIELGDISGRILTYDFRQKKLAAMNHFPRPITWFSKSRNAAYVTTVGKLNPSETASGRIFMEKEGVFTEIPEILHRPVHTAVEDLNGDGKDELLVSEFGYLTGKLTLLKQNDAMEFEKQVLLGLPGVIRTVVKDIDGDGKKDIVALFSQGDENISIFYQMDGLKFRLDKVIRFSPIYGSSWFELIDFDNDGDDDIVTVHGDNADKTYIPKPYHGLRLHINDGNNQFEEKYFYPMNGATRVVAKDFDQDGDVDFGLLSTFPDYENPKESPFVYLENKNAADFTFEDSSLEESNYARWLLMDTGDVDGDGDEDIILSSFSYAFTPVPEEKTNFWREKGIDLLILENKTR</sequence>
<dbReference type="Pfam" id="PF13517">
    <property type="entry name" value="FG-GAP_3"/>
    <property type="match status" value="1"/>
</dbReference>
<reference evidence="3 4" key="1">
    <citation type="submission" date="2020-05" db="EMBL/GenBank/DDBJ databases">
        <title>The draft genome sequence of Maribacter arenosus CAU 1321.</title>
        <authorList>
            <person name="Mu L."/>
        </authorList>
    </citation>
    <scope>NUCLEOTIDE SEQUENCE [LARGE SCALE GENOMIC DNA]</scope>
    <source>
        <strain evidence="3 4">CAU 1321</strain>
    </source>
</reference>
<dbReference type="RefSeq" id="WP_188312677.1">
    <property type="nucleotide sequence ID" value="NZ_JABTCG010000001.1"/>
</dbReference>
<comment type="caution">
    <text evidence="3">The sequence shown here is derived from an EMBL/GenBank/DDBJ whole genome shotgun (WGS) entry which is preliminary data.</text>
</comment>
<organism evidence="3 4">
    <name type="scientific">Maribacter arenosus</name>
    <dbReference type="NCBI Taxonomy" id="1854708"/>
    <lineage>
        <taxon>Bacteria</taxon>
        <taxon>Pseudomonadati</taxon>
        <taxon>Bacteroidota</taxon>
        <taxon>Flavobacteriia</taxon>
        <taxon>Flavobacteriales</taxon>
        <taxon>Flavobacteriaceae</taxon>
        <taxon>Maribacter</taxon>
    </lineage>
</organism>
<gene>
    <name evidence="3" type="ORF">HPE63_02665</name>
</gene>
<accession>A0ABR7VBL3</accession>
<dbReference type="Gene3D" id="2.130.10.130">
    <property type="entry name" value="Integrin alpha, N-terminal"/>
    <property type="match status" value="1"/>
</dbReference>
<keyword evidence="1 2" id="KW-0732">Signal</keyword>
<dbReference type="InterPro" id="IPR013517">
    <property type="entry name" value="FG-GAP"/>
</dbReference>
<name>A0ABR7VBL3_9FLAO</name>
<proteinExistence type="predicted"/>
<feature type="signal peptide" evidence="2">
    <location>
        <begin position="1"/>
        <end position="21"/>
    </location>
</feature>
<protein>
    <submittedName>
        <fullName evidence="3">VCBS repeat-containing protein</fullName>
    </submittedName>
</protein>
<evidence type="ECO:0000313" key="4">
    <source>
        <dbReference type="Proteomes" id="UP000598350"/>
    </source>
</evidence>
<keyword evidence="4" id="KW-1185">Reference proteome</keyword>
<evidence type="ECO:0000313" key="3">
    <source>
        <dbReference type="EMBL" id="MBD0849557.1"/>
    </source>
</evidence>
<evidence type="ECO:0000256" key="1">
    <source>
        <dbReference type="ARBA" id="ARBA00022729"/>
    </source>
</evidence>
<dbReference type="PANTHER" id="PTHR46580">
    <property type="entry name" value="SENSOR KINASE-RELATED"/>
    <property type="match status" value="1"/>
</dbReference>
<dbReference type="PROSITE" id="PS51257">
    <property type="entry name" value="PROKAR_LIPOPROTEIN"/>
    <property type="match status" value="1"/>
</dbReference>
<dbReference type="EMBL" id="JABTCG010000001">
    <property type="protein sequence ID" value="MBD0849557.1"/>
    <property type="molecule type" value="Genomic_DNA"/>
</dbReference>
<dbReference type="PANTHER" id="PTHR46580:SF4">
    <property type="entry name" value="ATP_GTP-BINDING PROTEIN"/>
    <property type="match status" value="1"/>
</dbReference>
<evidence type="ECO:0000256" key="2">
    <source>
        <dbReference type="SAM" id="SignalP"/>
    </source>
</evidence>
<dbReference type="SUPFAM" id="SSF69318">
    <property type="entry name" value="Integrin alpha N-terminal domain"/>
    <property type="match status" value="1"/>
</dbReference>
<dbReference type="Proteomes" id="UP000598350">
    <property type="component" value="Unassembled WGS sequence"/>
</dbReference>